<evidence type="ECO:0000313" key="1">
    <source>
        <dbReference type="EMBL" id="MEA5405322.1"/>
    </source>
</evidence>
<protein>
    <submittedName>
        <fullName evidence="1">Uncharacterized protein</fullName>
    </submittedName>
</protein>
<proteinExistence type="predicted"/>
<dbReference type="RefSeq" id="WP_323698732.1">
    <property type="nucleotide sequence ID" value="NZ_JAYGIL010000034.1"/>
</dbReference>
<dbReference type="EMBL" id="JAYGIL010000034">
    <property type="protein sequence ID" value="MEA5405322.1"/>
    <property type="molecule type" value="Genomic_DNA"/>
</dbReference>
<name>A0ABU5SA10_9BACT</name>
<accession>A0ABU5SA10</accession>
<keyword evidence="2" id="KW-1185">Reference proteome</keyword>
<dbReference type="Proteomes" id="UP001303899">
    <property type="component" value="Unassembled WGS sequence"/>
</dbReference>
<gene>
    <name evidence="1" type="ORF">VB776_20460</name>
</gene>
<sequence length="153" mass="17878">MGILDFIFGKSTKINNDFFGTMLFLIDKKDPLKSYYECRRYFTPTDKIIEIGIKGNETGPTQKQIDFFKSIETNYSVITKSITPLIEDEFGNWKEGFKIENFQNEFEAVYLGLPRCEDKPIIWEIAFETDHDRNHTFTLTMSDFDAKEILIDG</sequence>
<comment type="caution">
    <text evidence="1">The sequence shown here is derived from an EMBL/GenBank/DDBJ whole genome shotgun (WGS) entry which is preliminary data.</text>
</comment>
<organism evidence="1 2">
    <name type="scientific">Arcicella gelida</name>
    <dbReference type="NCBI Taxonomy" id="2984195"/>
    <lineage>
        <taxon>Bacteria</taxon>
        <taxon>Pseudomonadati</taxon>
        <taxon>Bacteroidota</taxon>
        <taxon>Cytophagia</taxon>
        <taxon>Cytophagales</taxon>
        <taxon>Flectobacillaceae</taxon>
        <taxon>Arcicella</taxon>
    </lineage>
</organism>
<evidence type="ECO:0000313" key="2">
    <source>
        <dbReference type="Proteomes" id="UP001303899"/>
    </source>
</evidence>
<reference evidence="1 2" key="1">
    <citation type="submission" date="2023-12" db="EMBL/GenBank/DDBJ databases">
        <title>Novel species of the genus Arcicella isolated from rivers.</title>
        <authorList>
            <person name="Lu H."/>
        </authorList>
    </citation>
    <scope>NUCLEOTIDE SEQUENCE [LARGE SCALE GENOMIC DNA]</scope>
    <source>
        <strain evidence="1 2">DC2W</strain>
    </source>
</reference>